<dbReference type="EMBL" id="CAEZVV010000071">
    <property type="protein sequence ID" value="CAB4648309.1"/>
    <property type="molecule type" value="Genomic_DNA"/>
</dbReference>
<protein>
    <submittedName>
        <fullName evidence="4">Unannotated protein</fullName>
    </submittedName>
</protein>
<comment type="similarity">
    <text evidence="1">Belongs to the thioesterase PaaI family.</text>
</comment>
<evidence type="ECO:0000313" key="4">
    <source>
        <dbReference type="EMBL" id="CAB4559300.1"/>
    </source>
</evidence>
<dbReference type="PANTHER" id="PTHR21660:SF1">
    <property type="entry name" value="ACYL-COENZYME A THIOESTERASE 13"/>
    <property type="match status" value="1"/>
</dbReference>
<organism evidence="4">
    <name type="scientific">freshwater metagenome</name>
    <dbReference type="NCBI Taxonomy" id="449393"/>
    <lineage>
        <taxon>unclassified sequences</taxon>
        <taxon>metagenomes</taxon>
        <taxon>ecological metagenomes</taxon>
    </lineage>
</organism>
<gene>
    <name evidence="4" type="ORF">UFOPK1495_01393</name>
    <name evidence="5" type="ORF">UFOPK1711_01178</name>
    <name evidence="6" type="ORF">UFOPK2143_01122</name>
</gene>
<dbReference type="InterPro" id="IPR039298">
    <property type="entry name" value="ACOT13"/>
</dbReference>
<dbReference type="CDD" id="cd03443">
    <property type="entry name" value="PaaI_thioesterase"/>
    <property type="match status" value="2"/>
</dbReference>
<feature type="domain" description="Thioesterase" evidence="3">
    <location>
        <begin position="195"/>
        <end position="246"/>
    </location>
</feature>
<dbReference type="AlphaFoldDB" id="A0A6J6D5S5"/>
<dbReference type="EMBL" id="CAEZTR010000070">
    <property type="protein sequence ID" value="CAB4580859.1"/>
    <property type="molecule type" value="Genomic_DNA"/>
</dbReference>
<evidence type="ECO:0000313" key="5">
    <source>
        <dbReference type="EMBL" id="CAB4580859.1"/>
    </source>
</evidence>
<dbReference type="SUPFAM" id="SSF54637">
    <property type="entry name" value="Thioesterase/thiol ester dehydrase-isomerase"/>
    <property type="match status" value="2"/>
</dbReference>
<evidence type="ECO:0000313" key="6">
    <source>
        <dbReference type="EMBL" id="CAB4648309.1"/>
    </source>
</evidence>
<keyword evidence="2" id="KW-0378">Hydrolase</keyword>
<name>A0A6J6D5S5_9ZZZZ</name>
<dbReference type="InterPro" id="IPR029069">
    <property type="entry name" value="HotDog_dom_sf"/>
</dbReference>
<proteinExistence type="inferred from homology"/>
<dbReference type="GO" id="GO:0047617">
    <property type="term" value="F:fatty acyl-CoA hydrolase activity"/>
    <property type="evidence" value="ECO:0007669"/>
    <property type="project" value="InterPro"/>
</dbReference>
<reference evidence="4" key="1">
    <citation type="submission" date="2020-05" db="EMBL/GenBank/DDBJ databases">
        <authorList>
            <person name="Chiriac C."/>
            <person name="Salcher M."/>
            <person name="Ghai R."/>
            <person name="Kavagutti S V."/>
        </authorList>
    </citation>
    <scope>NUCLEOTIDE SEQUENCE</scope>
</reference>
<evidence type="ECO:0000256" key="2">
    <source>
        <dbReference type="ARBA" id="ARBA00022801"/>
    </source>
</evidence>
<dbReference type="PANTHER" id="PTHR21660">
    <property type="entry name" value="THIOESTERASE SUPERFAMILY MEMBER-RELATED"/>
    <property type="match status" value="1"/>
</dbReference>
<dbReference type="InterPro" id="IPR006683">
    <property type="entry name" value="Thioestr_dom"/>
</dbReference>
<evidence type="ECO:0000256" key="1">
    <source>
        <dbReference type="ARBA" id="ARBA00008324"/>
    </source>
</evidence>
<dbReference type="Pfam" id="PF03061">
    <property type="entry name" value="4HBT"/>
    <property type="match status" value="1"/>
</dbReference>
<accession>A0A6J6D5S5</accession>
<sequence length="279" mass="29490">MPADDAPNDSRPAYPPPRHAMSLLALESEQDESGDVRGWMPVTPFTSTHDGMARLATVAMLVDALGGMRSITASDPDWAFTADMSIHLLPAGPTELLQADLHVRRRGRRTLVIEAELLADGERPAGSALLTFAVVPRPEHLVNITINMTPGRRKMNANSAHEKLETDYLDELELRVSQPGIASIELRPVVCNTVGALHGAIHASLIDEASASLARSFFDGGAVTTDMHLAYLDLGRVGPLTATATAIGGPANGRLTASVDVHDGNGALVSTATTEVVAL</sequence>
<dbReference type="Gene3D" id="3.10.129.10">
    <property type="entry name" value="Hotdog Thioesterase"/>
    <property type="match status" value="2"/>
</dbReference>
<dbReference type="EMBL" id="CAEZSU010000166">
    <property type="protein sequence ID" value="CAB4559300.1"/>
    <property type="molecule type" value="Genomic_DNA"/>
</dbReference>
<evidence type="ECO:0000259" key="3">
    <source>
        <dbReference type="Pfam" id="PF03061"/>
    </source>
</evidence>